<protein>
    <submittedName>
        <fullName evidence="1">Uncharacterized protein</fullName>
    </submittedName>
</protein>
<dbReference type="Proteomes" id="UP000199373">
    <property type="component" value="Unassembled WGS sequence"/>
</dbReference>
<dbReference type="EMBL" id="FOIQ01000002">
    <property type="protein sequence ID" value="SEV94673.1"/>
    <property type="molecule type" value="Genomic_DNA"/>
</dbReference>
<keyword evidence="2" id="KW-1185">Reference proteome</keyword>
<name>A0A1I0N218_9BACT</name>
<gene>
    <name evidence="1" type="ORF">SAMN04487850_0890</name>
</gene>
<dbReference type="AlphaFoldDB" id="A0A1I0N218"/>
<reference evidence="1 2" key="1">
    <citation type="submission" date="2016-10" db="EMBL/GenBank/DDBJ databases">
        <authorList>
            <person name="de Groot N.N."/>
        </authorList>
    </citation>
    <scope>NUCLEOTIDE SEQUENCE [LARGE SCALE GENOMIC DNA]</scope>
    <source>
        <strain evidence="1 2">TC2-24</strain>
    </source>
</reference>
<evidence type="ECO:0000313" key="1">
    <source>
        <dbReference type="EMBL" id="SEV94673.1"/>
    </source>
</evidence>
<proteinExistence type="predicted"/>
<accession>A0A1I0N218</accession>
<organism evidence="1 2">
    <name type="scientific">Prevotella aff. ruminicola Tc2-24</name>
    <dbReference type="NCBI Taxonomy" id="81582"/>
    <lineage>
        <taxon>Bacteria</taxon>
        <taxon>Pseudomonadati</taxon>
        <taxon>Bacteroidota</taxon>
        <taxon>Bacteroidia</taxon>
        <taxon>Bacteroidales</taxon>
        <taxon>Prevotellaceae</taxon>
        <taxon>Prevotella</taxon>
    </lineage>
</organism>
<sequence>MLKSWILCFIMVVNDIGKHPIFGTQYLQITFHQESA</sequence>
<evidence type="ECO:0000313" key="2">
    <source>
        <dbReference type="Proteomes" id="UP000199373"/>
    </source>
</evidence>